<reference evidence="3" key="1">
    <citation type="submission" date="2021-06" db="EMBL/GenBank/DDBJ databases">
        <title>Parelaphostrongylus tenuis whole genome reference sequence.</title>
        <authorList>
            <person name="Garwood T.J."/>
            <person name="Larsen P.A."/>
            <person name="Fountain-Jones N.M."/>
            <person name="Garbe J.R."/>
            <person name="Macchietto M.G."/>
            <person name="Kania S.A."/>
            <person name="Gerhold R.W."/>
            <person name="Richards J.E."/>
            <person name="Wolf T.M."/>
        </authorList>
    </citation>
    <scope>NUCLEOTIDE SEQUENCE</scope>
    <source>
        <strain evidence="3">MNPRO001-30</strain>
        <tissue evidence="3">Meninges</tissue>
    </source>
</reference>
<comment type="caution">
    <text evidence="3">The sequence shown here is derived from an EMBL/GenBank/DDBJ whole genome shotgun (WGS) entry which is preliminary data.</text>
</comment>
<evidence type="ECO:0000256" key="1">
    <source>
        <dbReference type="SAM" id="MobiDB-lite"/>
    </source>
</evidence>
<dbReference type="EMBL" id="JAHQIW010001334">
    <property type="protein sequence ID" value="KAJ1352202.1"/>
    <property type="molecule type" value="Genomic_DNA"/>
</dbReference>
<dbReference type="GO" id="GO:0003677">
    <property type="term" value="F:DNA binding"/>
    <property type="evidence" value="ECO:0007669"/>
    <property type="project" value="InterPro"/>
</dbReference>
<dbReference type="Gene3D" id="1.10.10.10">
    <property type="entry name" value="Winged helix-like DNA-binding domain superfamily/Winged helix DNA-binding domain"/>
    <property type="match status" value="1"/>
</dbReference>
<sequence length="87" mass="9894">MSTDVESGSVRLTKMVRLFQPHPPYAETINYQIRFTLMRDVETEKLVQVNGSGMNGSFKLVEEKENKVSSLKDKENVSSEQLKRGDS</sequence>
<dbReference type="InterPro" id="IPR005818">
    <property type="entry name" value="Histone_H1/H5_H15"/>
</dbReference>
<gene>
    <name evidence="3" type="ORF">KIN20_008406</name>
</gene>
<proteinExistence type="predicted"/>
<protein>
    <recommendedName>
        <fullName evidence="2">H15 domain-containing protein</fullName>
    </recommendedName>
</protein>
<accession>A0AAD5M4T9</accession>
<dbReference type="Proteomes" id="UP001196413">
    <property type="component" value="Unassembled WGS sequence"/>
</dbReference>
<dbReference type="GO" id="GO:0000786">
    <property type="term" value="C:nucleosome"/>
    <property type="evidence" value="ECO:0007669"/>
    <property type="project" value="InterPro"/>
</dbReference>
<feature type="region of interest" description="Disordered" evidence="1">
    <location>
        <begin position="63"/>
        <end position="87"/>
    </location>
</feature>
<evidence type="ECO:0000313" key="4">
    <source>
        <dbReference type="Proteomes" id="UP001196413"/>
    </source>
</evidence>
<dbReference type="AlphaFoldDB" id="A0AAD5M4T9"/>
<evidence type="ECO:0000313" key="3">
    <source>
        <dbReference type="EMBL" id="KAJ1352202.1"/>
    </source>
</evidence>
<dbReference type="GO" id="GO:0006334">
    <property type="term" value="P:nucleosome assembly"/>
    <property type="evidence" value="ECO:0007669"/>
    <property type="project" value="InterPro"/>
</dbReference>
<dbReference type="Pfam" id="PF00538">
    <property type="entry name" value="Linker_histone"/>
    <property type="match status" value="1"/>
</dbReference>
<dbReference type="InterPro" id="IPR036388">
    <property type="entry name" value="WH-like_DNA-bd_sf"/>
</dbReference>
<name>A0AAD5M4T9_PARTN</name>
<feature type="domain" description="H15" evidence="2">
    <location>
        <begin position="27"/>
        <end position="60"/>
    </location>
</feature>
<organism evidence="3 4">
    <name type="scientific">Parelaphostrongylus tenuis</name>
    <name type="common">Meningeal worm</name>
    <dbReference type="NCBI Taxonomy" id="148309"/>
    <lineage>
        <taxon>Eukaryota</taxon>
        <taxon>Metazoa</taxon>
        <taxon>Ecdysozoa</taxon>
        <taxon>Nematoda</taxon>
        <taxon>Chromadorea</taxon>
        <taxon>Rhabditida</taxon>
        <taxon>Rhabditina</taxon>
        <taxon>Rhabditomorpha</taxon>
        <taxon>Strongyloidea</taxon>
        <taxon>Metastrongylidae</taxon>
        <taxon>Parelaphostrongylus</taxon>
    </lineage>
</organism>
<keyword evidence="4" id="KW-1185">Reference proteome</keyword>
<evidence type="ECO:0000259" key="2">
    <source>
        <dbReference type="Pfam" id="PF00538"/>
    </source>
</evidence>